<evidence type="ECO:0000256" key="5">
    <source>
        <dbReference type="ARBA" id="ARBA00022692"/>
    </source>
</evidence>
<feature type="transmembrane region" description="Helical" evidence="8">
    <location>
        <begin position="87"/>
        <end position="108"/>
    </location>
</feature>
<comment type="caution">
    <text evidence="10">The sequence shown here is derived from an EMBL/GenBank/DDBJ whole genome shotgun (WGS) entry which is preliminary data.</text>
</comment>
<name>A0A426JRE1_9PSEU</name>
<feature type="transmembrane region" description="Helical" evidence="8">
    <location>
        <begin position="120"/>
        <end position="139"/>
    </location>
</feature>
<comment type="subcellular location">
    <subcellularLocation>
        <location evidence="1">Cell membrane</location>
        <topology evidence="1">Multi-pass membrane protein</topology>
    </subcellularLocation>
</comment>
<evidence type="ECO:0000256" key="7">
    <source>
        <dbReference type="ARBA" id="ARBA00023136"/>
    </source>
</evidence>
<organism evidence="10 11">
    <name type="scientific">Saccharopolyspora rhizosphaerae</name>
    <dbReference type="NCBI Taxonomy" id="2492662"/>
    <lineage>
        <taxon>Bacteria</taxon>
        <taxon>Bacillati</taxon>
        <taxon>Actinomycetota</taxon>
        <taxon>Actinomycetes</taxon>
        <taxon>Pseudonocardiales</taxon>
        <taxon>Pseudonocardiaceae</taxon>
        <taxon>Saccharopolyspora</taxon>
    </lineage>
</organism>
<feature type="transmembrane region" description="Helical" evidence="8">
    <location>
        <begin position="185"/>
        <end position="203"/>
    </location>
</feature>
<evidence type="ECO:0000256" key="4">
    <source>
        <dbReference type="ARBA" id="ARBA00022679"/>
    </source>
</evidence>
<feature type="transmembrane region" description="Helical" evidence="8">
    <location>
        <begin position="291"/>
        <end position="308"/>
    </location>
</feature>
<gene>
    <name evidence="10" type="ORF">EIL87_17090</name>
</gene>
<keyword evidence="6 8" id="KW-1133">Transmembrane helix</keyword>
<sequence>MIIDPPRARTAQPVGPQHALARWPVLAVAGVLTAVHAIAGLFGDYWIDEVYMLAAGRFHPDWGYADQPPLAPLIAAAMDLIAPDSMFVLRLPAALATGGAVVLIALLARELGADRRAQTLAAFAAATGLWSNLVGHWVAPYTFEPLLWTALLLPLVRWLRQHSQGVADDRLLLVFGVLLGVNLQFKFQVVALCAALLVSVLVVGPRAVLTRPKLWAGTGIALLIAAPTLIWQAAHGWPQLAMSAVVAEESPMLSGGRAGTAVQLVLHAGVLGAALVLSGLWMLLTRSWLRPYRMLGLAMVLLWVFFVVTAGRPYYLLGMYGVPIAAAVVGLQRRRLARPSRWGWAAWPVHAVTLGLAGVLAFSGAAINQEFSAAFTKLDDDRVSDRIARDVSAAYLSLPAEQRSRTAVVGGSYISAAMLDVGSRHHPLPEVFSPHRGYGYFGRPSDDVDTIVYYGNDVEELRPHFTDIRPAIPGEALKGWIATGKTRPWSEIWPQLKSL</sequence>
<keyword evidence="4 10" id="KW-0808">Transferase</keyword>
<keyword evidence="7 8" id="KW-0472">Membrane</keyword>
<evidence type="ECO:0000256" key="3">
    <source>
        <dbReference type="ARBA" id="ARBA00022676"/>
    </source>
</evidence>
<dbReference type="Pfam" id="PF13231">
    <property type="entry name" value="PMT_2"/>
    <property type="match status" value="1"/>
</dbReference>
<feature type="transmembrane region" description="Helical" evidence="8">
    <location>
        <begin position="314"/>
        <end position="332"/>
    </location>
</feature>
<accession>A0A426JRE1</accession>
<feature type="transmembrane region" description="Helical" evidence="8">
    <location>
        <begin position="215"/>
        <end position="234"/>
    </location>
</feature>
<feature type="transmembrane region" description="Helical" evidence="8">
    <location>
        <begin position="261"/>
        <end position="284"/>
    </location>
</feature>
<evidence type="ECO:0000256" key="6">
    <source>
        <dbReference type="ARBA" id="ARBA00022989"/>
    </source>
</evidence>
<dbReference type="PANTHER" id="PTHR33908:SF11">
    <property type="entry name" value="MEMBRANE PROTEIN"/>
    <property type="match status" value="1"/>
</dbReference>
<keyword evidence="3" id="KW-0328">Glycosyltransferase</keyword>
<reference evidence="10 11" key="1">
    <citation type="submission" date="2018-11" db="EMBL/GenBank/DDBJ databases">
        <title>Saccharopolyspora rhizosphaerae sp. nov., an actinomycete isolated from rhizosphere soil in Thailand.</title>
        <authorList>
            <person name="Intra B."/>
            <person name="Euanorasetr J."/>
            <person name="Take A."/>
            <person name="Inahashi Y."/>
            <person name="Mori M."/>
            <person name="Panbangred W."/>
            <person name="Matsumoto A."/>
        </authorList>
    </citation>
    <scope>NUCLEOTIDE SEQUENCE [LARGE SCALE GENOMIC DNA]</scope>
    <source>
        <strain evidence="10 11">H219</strain>
    </source>
</reference>
<evidence type="ECO:0000313" key="11">
    <source>
        <dbReference type="Proteomes" id="UP000274515"/>
    </source>
</evidence>
<dbReference type="PANTHER" id="PTHR33908">
    <property type="entry name" value="MANNOSYLTRANSFERASE YKCB-RELATED"/>
    <property type="match status" value="1"/>
</dbReference>
<dbReference type="GO" id="GO:0005886">
    <property type="term" value="C:plasma membrane"/>
    <property type="evidence" value="ECO:0007669"/>
    <property type="project" value="UniProtKB-SubCell"/>
</dbReference>
<dbReference type="Proteomes" id="UP000274515">
    <property type="component" value="Unassembled WGS sequence"/>
</dbReference>
<dbReference type="InterPro" id="IPR038731">
    <property type="entry name" value="RgtA/B/C-like"/>
</dbReference>
<dbReference type="GO" id="GO:0009103">
    <property type="term" value="P:lipopolysaccharide biosynthetic process"/>
    <property type="evidence" value="ECO:0007669"/>
    <property type="project" value="UniProtKB-ARBA"/>
</dbReference>
<keyword evidence="2" id="KW-1003">Cell membrane</keyword>
<dbReference type="RefSeq" id="WP_125091514.1">
    <property type="nucleotide sequence ID" value="NZ_RSAA01000015.1"/>
</dbReference>
<evidence type="ECO:0000256" key="8">
    <source>
        <dbReference type="SAM" id="Phobius"/>
    </source>
</evidence>
<evidence type="ECO:0000256" key="2">
    <source>
        <dbReference type="ARBA" id="ARBA00022475"/>
    </source>
</evidence>
<dbReference type="EMBL" id="RSAA01000015">
    <property type="protein sequence ID" value="RRO15717.1"/>
    <property type="molecule type" value="Genomic_DNA"/>
</dbReference>
<keyword evidence="11" id="KW-1185">Reference proteome</keyword>
<protein>
    <submittedName>
        <fullName evidence="10">Glycosyl transferase</fullName>
    </submittedName>
</protein>
<dbReference type="AlphaFoldDB" id="A0A426JRE1"/>
<dbReference type="OrthoDB" id="5166595at2"/>
<feature type="domain" description="Glycosyltransferase RgtA/B/C/D-like" evidence="9">
    <location>
        <begin position="66"/>
        <end position="231"/>
    </location>
</feature>
<proteinExistence type="predicted"/>
<dbReference type="InterPro" id="IPR050297">
    <property type="entry name" value="LipidA_mod_glycosyltrf_83"/>
</dbReference>
<feature type="transmembrane region" description="Helical" evidence="8">
    <location>
        <begin position="20"/>
        <end position="42"/>
    </location>
</feature>
<evidence type="ECO:0000259" key="9">
    <source>
        <dbReference type="Pfam" id="PF13231"/>
    </source>
</evidence>
<evidence type="ECO:0000313" key="10">
    <source>
        <dbReference type="EMBL" id="RRO15717.1"/>
    </source>
</evidence>
<evidence type="ECO:0000256" key="1">
    <source>
        <dbReference type="ARBA" id="ARBA00004651"/>
    </source>
</evidence>
<dbReference type="GO" id="GO:0016763">
    <property type="term" value="F:pentosyltransferase activity"/>
    <property type="evidence" value="ECO:0007669"/>
    <property type="project" value="TreeGrafter"/>
</dbReference>
<feature type="transmembrane region" description="Helical" evidence="8">
    <location>
        <begin position="344"/>
        <end position="367"/>
    </location>
</feature>
<keyword evidence="5 8" id="KW-0812">Transmembrane</keyword>